<dbReference type="HOGENOM" id="CLU_085397_1_0_1"/>
<sequence length="204" mass="24000">KATTKQIYFLEEDIENKNKHCEKLESDITAVYGENVRLKLIIETEEENLEKLLLEYGVYRRKMETHKELISEVESKKPIMTELVGGKKAVEKLKAKKEELRMDLQNPEGNMIKQVQKDHTYLKAEIAAMKETINEQAALLLKEEEVHAQLKKDIEVQNRRCEAILKRLHCQLNKAQSNKRQWNWDIQQMEKTVSQLRRSLGIVE</sequence>
<name>H3AJM0_LATCH</name>
<organism evidence="2 3">
    <name type="scientific">Latimeria chalumnae</name>
    <name type="common">Coelacanth</name>
    <dbReference type="NCBI Taxonomy" id="7897"/>
    <lineage>
        <taxon>Eukaryota</taxon>
        <taxon>Metazoa</taxon>
        <taxon>Chordata</taxon>
        <taxon>Craniata</taxon>
        <taxon>Vertebrata</taxon>
        <taxon>Euteleostomi</taxon>
        <taxon>Coelacanthiformes</taxon>
        <taxon>Coelacanthidae</taxon>
        <taxon>Latimeria</taxon>
    </lineage>
</organism>
<gene>
    <name evidence="2" type="primary">CCDC122</name>
</gene>
<dbReference type="AlphaFoldDB" id="H3AJM0"/>
<reference evidence="2" key="2">
    <citation type="submission" date="2025-08" db="UniProtKB">
        <authorList>
            <consortium name="Ensembl"/>
        </authorList>
    </citation>
    <scope>IDENTIFICATION</scope>
</reference>
<dbReference type="InParanoid" id="H3AJM0"/>
<dbReference type="EMBL" id="AFYH01191988">
    <property type="status" value="NOT_ANNOTATED_CDS"/>
    <property type="molecule type" value="Genomic_DNA"/>
</dbReference>
<dbReference type="FunCoup" id="H3AJM0">
    <property type="interactions" value="127"/>
</dbReference>
<keyword evidence="3" id="KW-1185">Reference proteome</keyword>
<evidence type="ECO:0000313" key="2">
    <source>
        <dbReference type="Ensembl" id="ENSLACP00000009841.1"/>
    </source>
</evidence>
<dbReference type="EMBL" id="AFYH01191987">
    <property type="status" value="NOT_ANNOTATED_CDS"/>
    <property type="molecule type" value="Genomic_DNA"/>
</dbReference>
<dbReference type="STRING" id="7897.ENSLACP00000009841"/>
<proteinExistence type="predicted"/>
<reference evidence="3" key="1">
    <citation type="submission" date="2011-08" db="EMBL/GenBank/DDBJ databases">
        <title>The draft genome of Latimeria chalumnae.</title>
        <authorList>
            <person name="Di Palma F."/>
            <person name="Alfoldi J."/>
            <person name="Johnson J."/>
            <person name="Berlin A."/>
            <person name="Gnerre S."/>
            <person name="Jaffe D."/>
            <person name="MacCallum I."/>
            <person name="Young S."/>
            <person name="Walker B.J."/>
            <person name="Lander E."/>
            <person name="Lindblad-Toh K."/>
        </authorList>
    </citation>
    <scope>NUCLEOTIDE SEQUENCE [LARGE SCALE GENOMIC DNA]</scope>
    <source>
        <strain evidence="3">Wild caught</strain>
    </source>
</reference>
<feature type="coiled-coil region" evidence="1">
    <location>
        <begin position="7"/>
        <end position="62"/>
    </location>
</feature>
<reference evidence="2" key="3">
    <citation type="submission" date="2025-09" db="UniProtKB">
        <authorList>
            <consortium name="Ensembl"/>
        </authorList>
    </citation>
    <scope>IDENTIFICATION</scope>
</reference>
<keyword evidence="1" id="KW-0175">Coiled coil</keyword>
<dbReference type="EMBL" id="AFYH01191989">
    <property type="status" value="NOT_ANNOTATED_CDS"/>
    <property type="molecule type" value="Genomic_DNA"/>
</dbReference>
<dbReference type="Proteomes" id="UP000008672">
    <property type="component" value="Unassembled WGS sequence"/>
</dbReference>
<protein>
    <submittedName>
        <fullName evidence="2">Coiled-coil domain containing 122</fullName>
    </submittedName>
</protein>
<dbReference type="OMA" id="FMTELYE"/>
<evidence type="ECO:0000256" key="1">
    <source>
        <dbReference type="SAM" id="Coils"/>
    </source>
</evidence>
<accession>H3AJM0</accession>
<feature type="coiled-coil region" evidence="1">
    <location>
        <begin position="140"/>
        <end position="192"/>
    </location>
</feature>
<dbReference type="eggNOG" id="ENOG502RYNY">
    <property type="taxonomic scope" value="Eukaryota"/>
</dbReference>
<evidence type="ECO:0000313" key="3">
    <source>
        <dbReference type="Proteomes" id="UP000008672"/>
    </source>
</evidence>
<dbReference type="GeneTree" id="ENSGT00390000005130"/>
<dbReference type="Ensembl" id="ENSLACT00000009917.1">
    <property type="protein sequence ID" value="ENSLACP00000009841.1"/>
    <property type="gene ID" value="ENSLACG00000008677.1"/>
</dbReference>